<organism evidence="1 2">
    <name type="scientific">Dioscorea alata</name>
    <name type="common">Purple yam</name>
    <dbReference type="NCBI Taxonomy" id="55571"/>
    <lineage>
        <taxon>Eukaryota</taxon>
        <taxon>Viridiplantae</taxon>
        <taxon>Streptophyta</taxon>
        <taxon>Embryophyta</taxon>
        <taxon>Tracheophyta</taxon>
        <taxon>Spermatophyta</taxon>
        <taxon>Magnoliopsida</taxon>
        <taxon>Liliopsida</taxon>
        <taxon>Dioscoreales</taxon>
        <taxon>Dioscoreaceae</taxon>
        <taxon>Dioscorea</taxon>
    </lineage>
</organism>
<protein>
    <submittedName>
        <fullName evidence="1">Ubiquitinyl hydrolase 1 protein</fullName>
        <ecNumber evidence="1">3.4.19.12</ecNumber>
    </submittedName>
</protein>
<evidence type="ECO:0000313" key="1">
    <source>
        <dbReference type="EMBL" id="KAH7664143.1"/>
    </source>
</evidence>
<reference evidence="2" key="1">
    <citation type="journal article" date="2022" name="Nat. Commun.">
        <title>Chromosome evolution and the genetic basis of agronomically important traits in greater yam.</title>
        <authorList>
            <person name="Bredeson J.V."/>
            <person name="Lyons J.B."/>
            <person name="Oniyinde I.O."/>
            <person name="Okereke N.R."/>
            <person name="Kolade O."/>
            <person name="Nnabue I."/>
            <person name="Nwadili C.O."/>
            <person name="Hribova E."/>
            <person name="Parker M."/>
            <person name="Nwogha J."/>
            <person name="Shu S."/>
            <person name="Carlson J."/>
            <person name="Kariba R."/>
            <person name="Muthemba S."/>
            <person name="Knop K."/>
            <person name="Barton G.J."/>
            <person name="Sherwood A.V."/>
            <person name="Lopez-Montes A."/>
            <person name="Asiedu R."/>
            <person name="Jamnadass R."/>
            <person name="Muchugi A."/>
            <person name="Goodstein D."/>
            <person name="Egesi C.N."/>
            <person name="Featherston J."/>
            <person name="Asfaw A."/>
            <person name="Simpson G.G."/>
            <person name="Dolezel J."/>
            <person name="Hendre P.S."/>
            <person name="Van Deynze A."/>
            <person name="Kumar P.L."/>
            <person name="Obidiegwu J.E."/>
            <person name="Bhattacharjee R."/>
            <person name="Rokhsar D.S."/>
        </authorList>
    </citation>
    <scope>NUCLEOTIDE SEQUENCE [LARGE SCALE GENOMIC DNA]</scope>
    <source>
        <strain evidence="2">cv. TDa95/00328</strain>
    </source>
</reference>
<keyword evidence="1" id="KW-0378">Hydrolase</keyword>
<keyword evidence="2" id="KW-1185">Reference proteome</keyword>
<accession>A0ACB7UTX7</accession>
<name>A0ACB7UTX7_DIOAL</name>
<dbReference type="EMBL" id="CM037024">
    <property type="protein sequence ID" value="KAH7664143.1"/>
    <property type="molecule type" value="Genomic_DNA"/>
</dbReference>
<dbReference type="Proteomes" id="UP000827976">
    <property type="component" value="Chromosome 14"/>
</dbReference>
<dbReference type="EC" id="3.4.19.12" evidence="1"/>
<gene>
    <name evidence="1" type="ORF">IHE45_14G101700</name>
</gene>
<comment type="caution">
    <text evidence="1">The sequence shown here is derived from an EMBL/GenBank/DDBJ whole genome shotgun (WGS) entry which is preliminary data.</text>
</comment>
<sequence length="1014" mass="111176">MGKKLKPKAGRNARKTPARAPSDSGDRSVGVTDGAAKPEEGCNHYSKDRSYLNRILLAIQSSLNVAAACEHCREEPVTKRGNKEKGNKNKKKGGAKDGDAKSESNFIWVCLDCNRCFCGGAVNVSVPYGHVRRHAKQDHHPWVVRLDDPLVSWCFMCNSSVQIELPEVLNAEVAKSDVEECSASNSGPMENGEEKGFAIRGLVNLGNTCFFNSVMQNIFALNVLRDYFVSLGRPFGPLSTVLKKLFLETSMAADSRGVLNLKALFGCICTKAPQFRGYQQQDSHELLRYLLDGLHMEEVSEKKLADASDEKDKGDSFSEASFVDAIFGGLLSSTVSCVDCGHTSTVHEPFLDLSLPVPSKKCPPKKVPLPNNKNKPPPREGNKSRRFREKAPTVSEQPKAENLSSSECSVSGAPAPHEEPEVTYGGESDFAWMDYLEPNVTADAADSVCEEGEIYVAQCSDGVNMRQKEVLAECSDSATEMCSEEVMVPSESCADSSHAVETLPSFQQNPGVILLPYKEIEATAEETNREASCSLKPENFNCVDNLAKETSIQSTSVAGCEQTEEVFDGLGDLFNEPEVTSDLRTETGMDEDVEMTFGTGNSSESNQDEIDNSDSPVSVISCLALFTKPEILSDEHAWHCEHCSESLQGQKVVRNNCKRRAVASLAEPSKSQVNRAQVSNKRTSSSGEANCLDPAERHALDNGKVTSTSEDAVSHHERLEPNINVNATTEPHYLVAGSDSLTCKFVKAENEKSLVLLDPASDDQAQCPDVTMNDEGLNKSGHVSNYTSHAFAREKVTLYSGYHENGSCSINDSNCVKCDGHDIATVSSSSTEHTQTAMQSACENDHFGEVDQTAKKSAQSMVEKCSEDGSRDDDVKHESKKVKRDATKRFMIHRCPQILTIHLKRFSQDARGRLSKLRGHIPFQETLDLKPYMDPRSDKTEKCSYRLVGVVEHSGGMSGGHYVAYVRGERSKGKDLKSSGPAWYYASDAFVRGVSLNEVLQSDAYILFYERVEN</sequence>
<proteinExistence type="predicted"/>
<evidence type="ECO:0000313" key="2">
    <source>
        <dbReference type="Proteomes" id="UP000827976"/>
    </source>
</evidence>